<dbReference type="SUPFAM" id="SSF53067">
    <property type="entry name" value="Actin-like ATPase domain"/>
    <property type="match status" value="2"/>
</dbReference>
<dbReference type="Proteomes" id="UP000325902">
    <property type="component" value="Unassembled WGS sequence"/>
</dbReference>
<dbReference type="PANTHER" id="PTHR14187">
    <property type="entry name" value="ALPHA KINASE/ELONGATION FACTOR 2 KINASE"/>
    <property type="match status" value="1"/>
</dbReference>
<evidence type="ECO:0000313" key="4">
    <source>
        <dbReference type="Proteomes" id="UP000325902"/>
    </source>
</evidence>
<protein>
    <submittedName>
        <fullName evidence="3">Heat shock 70 kDa protein 12B</fullName>
    </submittedName>
</protein>
<dbReference type="GO" id="GO:0005524">
    <property type="term" value="F:ATP binding"/>
    <property type="evidence" value="ECO:0007669"/>
    <property type="project" value="UniProtKB-KW"/>
</dbReference>
<accession>A0A5N5DW56</accession>
<dbReference type="EMBL" id="VCHE01000001">
    <property type="protein sequence ID" value="KAB2581232.1"/>
    <property type="molecule type" value="Genomic_DNA"/>
</dbReference>
<dbReference type="OrthoDB" id="2963168at2759"/>
<dbReference type="GO" id="GO:0140662">
    <property type="term" value="F:ATP-dependent protein folding chaperone"/>
    <property type="evidence" value="ECO:0007669"/>
    <property type="project" value="InterPro"/>
</dbReference>
<dbReference type="Pfam" id="PF00012">
    <property type="entry name" value="HSP70"/>
    <property type="match status" value="1"/>
</dbReference>
<gene>
    <name evidence="3" type="primary">HSPA12B</name>
    <name evidence="3" type="ORF">DBV05_g125</name>
</gene>
<evidence type="ECO:0000313" key="3">
    <source>
        <dbReference type="EMBL" id="KAB2581232.1"/>
    </source>
</evidence>
<dbReference type="CDD" id="cd10170">
    <property type="entry name" value="ASKHA_NBD_HSP70"/>
    <property type="match status" value="1"/>
</dbReference>
<dbReference type="Gene3D" id="3.90.640.10">
    <property type="entry name" value="Actin, Chain A, domain 4"/>
    <property type="match status" value="1"/>
</dbReference>
<name>A0A5N5DW56_9PEZI</name>
<evidence type="ECO:0000256" key="1">
    <source>
        <dbReference type="ARBA" id="ARBA00022741"/>
    </source>
</evidence>
<dbReference type="AlphaFoldDB" id="A0A5N5DW56"/>
<comment type="caution">
    <text evidence="3">The sequence shown here is derived from an EMBL/GenBank/DDBJ whole genome shotgun (WGS) entry which is preliminary data.</text>
</comment>
<keyword evidence="1" id="KW-0547">Nucleotide-binding</keyword>
<keyword evidence="4" id="KW-1185">Reference proteome</keyword>
<dbReference type="InterPro" id="IPR043129">
    <property type="entry name" value="ATPase_NBD"/>
</dbReference>
<dbReference type="InterPro" id="IPR013126">
    <property type="entry name" value="Hsp_70_fam"/>
</dbReference>
<reference evidence="3 4" key="1">
    <citation type="journal article" date="2019" name="Sci. Rep.">
        <title>A multi-omics analysis of the grapevine pathogen Lasiodiplodia theobromae reveals that temperature affects the expression of virulence- and pathogenicity-related genes.</title>
        <authorList>
            <person name="Felix C."/>
            <person name="Meneses R."/>
            <person name="Goncalves M.F.M."/>
            <person name="Tilleman L."/>
            <person name="Duarte A.S."/>
            <person name="Jorrin-Novo J.V."/>
            <person name="Van de Peer Y."/>
            <person name="Deforce D."/>
            <person name="Van Nieuwerburgh F."/>
            <person name="Esteves A.C."/>
            <person name="Alves A."/>
        </authorList>
    </citation>
    <scope>NUCLEOTIDE SEQUENCE [LARGE SCALE GENOMIC DNA]</scope>
    <source>
        <strain evidence="3 4">LA-SOL3</strain>
    </source>
</reference>
<keyword evidence="2" id="KW-0067">ATP-binding</keyword>
<dbReference type="PANTHER" id="PTHR14187:SF81">
    <property type="entry name" value="HSP70 FAMILY PROTEIN (AFU_ORTHOLOGUE AFUA_4G14040)"/>
    <property type="match status" value="1"/>
</dbReference>
<keyword evidence="3" id="KW-0346">Stress response</keyword>
<dbReference type="PRINTS" id="PR00301">
    <property type="entry name" value="HEATSHOCK70"/>
</dbReference>
<sequence length="616" mass="68720">MTDNRLKIIVGLDYGTTFSGMHLTSTLIHPTHNNLGISYVTSNEVNIDKIEVINQWPGTSETVSKVPTRMAYASENKNFYVNKWGFAVTSGMESYLWTKLLLDRGTTVAELDDPALKDLFGKGMLKLPRDKTAKDVCTDYLMGLYDYMVSVLCKKYSPEVYAVTPIECWITVPAIWSDAAKDATRSAALKAGFGSRHFDKVNIIPEPEAAALAALKPHLDSDSIDPISPGENVLVCDCGGGTVDITTYTILETIPRLQFQEVCVGVGAKCGSTYIDRNFNTWMVNKFGEAYTSLSQKKRGAGSAFMRSFEAQKKTFGSKLLGRGDQKYIEIDHIAMDVPSSSRYDSDEAVVNLTWHDMKSFFDPVIKDITRLVSTQAELAKKNLHQIDRVILVGGFGDSDYLNECMRIWCMQNGPIKLTCPPQCQATVVRGAALRGLEGLTPLYRQARRHYGYHVGKTFRQGIDPESKAYFCEFDGTKRCRDRADWALQKGQMMNSSTTATFELCYTHVDDGIGTPCCKMTLLGCSSDKAPDYLDNPCVESVGTISVHFKKADVQKAEKRYNKQLQKYVFSLSFTVEMKLDTEQGTLSFQSFVNNKKAGRAVINYTQIEHSPVSMR</sequence>
<proteinExistence type="predicted"/>
<evidence type="ECO:0000256" key="2">
    <source>
        <dbReference type="ARBA" id="ARBA00022840"/>
    </source>
</evidence>
<organism evidence="3 4">
    <name type="scientific">Lasiodiplodia theobromae</name>
    <dbReference type="NCBI Taxonomy" id="45133"/>
    <lineage>
        <taxon>Eukaryota</taxon>
        <taxon>Fungi</taxon>
        <taxon>Dikarya</taxon>
        <taxon>Ascomycota</taxon>
        <taxon>Pezizomycotina</taxon>
        <taxon>Dothideomycetes</taxon>
        <taxon>Dothideomycetes incertae sedis</taxon>
        <taxon>Botryosphaeriales</taxon>
        <taxon>Botryosphaeriaceae</taxon>
        <taxon>Lasiodiplodia</taxon>
    </lineage>
</organism>
<dbReference type="Gene3D" id="3.30.420.40">
    <property type="match status" value="2"/>
</dbReference>